<dbReference type="AlphaFoldDB" id="A0A1S3YMW9"/>
<name>A0A1S3YMW9_TOBAC</name>
<dbReference type="GO" id="GO:0006970">
    <property type="term" value="P:response to osmotic stress"/>
    <property type="evidence" value="ECO:0000318"/>
    <property type="project" value="GO_Central"/>
</dbReference>
<dbReference type="GO" id="GO:0005516">
    <property type="term" value="F:calmodulin binding"/>
    <property type="evidence" value="ECO:0000318"/>
    <property type="project" value="GO_Central"/>
</dbReference>
<dbReference type="OMA" id="LESWRVM"/>
<feature type="compositionally biased region" description="Polar residues" evidence="1">
    <location>
        <begin position="40"/>
        <end position="55"/>
    </location>
</feature>
<evidence type="ECO:0000313" key="3">
    <source>
        <dbReference type="Proteomes" id="UP000790787"/>
    </source>
</evidence>
<organism evidence="3 4">
    <name type="scientific">Nicotiana tabacum</name>
    <name type="common">Common tobacco</name>
    <dbReference type="NCBI Taxonomy" id="4097"/>
    <lineage>
        <taxon>Eukaryota</taxon>
        <taxon>Viridiplantae</taxon>
        <taxon>Streptophyta</taxon>
        <taxon>Embryophyta</taxon>
        <taxon>Tracheophyta</taxon>
        <taxon>Spermatophyta</taxon>
        <taxon>Magnoliopsida</taxon>
        <taxon>eudicotyledons</taxon>
        <taxon>Gunneridae</taxon>
        <taxon>Pentapetalae</taxon>
        <taxon>asterids</taxon>
        <taxon>lamiids</taxon>
        <taxon>Solanales</taxon>
        <taxon>Solanaceae</taxon>
        <taxon>Nicotianoideae</taxon>
        <taxon>Nicotianeae</taxon>
        <taxon>Nicotiana</taxon>
    </lineage>
</organism>
<gene>
    <name evidence="4" type="primary">LOC107777975</name>
</gene>
<evidence type="ECO:0000313" key="4">
    <source>
        <dbReference type="RefSeq" id="XP_016453636.1"/>
    </source>
</evidence>
<dbReference type="PANTHER" id="PTHR33179:SF9">
    <property type="entry name" value="OS01G0278000 PROTEIN"/>
    <property type="match status" value="1"/>
</dbReference>
<feature type="compositionally biased region" description="Low complexity" evidence="1">
    <location>
        <begin position="56"/>
        <end position="68"/>
    </location>
</feature>
<dbReference type="GeneID" id="107777975"/>
<protein>
    <submittedName>
        <fullName evidence="4">Calmodulin-binding protein 25-like</fullName>
    </submittedName>
</protein>
<dbReference type="RefSeq" id="XP_016453636.1">
    <property type="nucleotide sequence ID" value="XM_016598150.1"/>
</dbReference>
<feature type="region of interest" description="Disordered" evidence="1">
    <location>
        <begin position="40"/>
        <end position="100"/>
    </location>
</feature>
<sequence length="219" mass="23544">MAASDNLMSMEPWAFRSAFADSWFSDVFSRETESTLTKVLQKSLSTQQPEMTPVQTSTGSGRTVSGGSENETTGSNRRSKVGVSGKISKRKSRASRRNTTTYITADVDNFRHLVQQVTGVQFGGNGQLPVAHVLKPEPQRVVNRLQPGSCFLPTLDTSAFLLDHVTQQQQIVDPTSAIGSVAVSAPPSDVVVEGGSCGFDFGSFSGFPTLESFMESNVV</sequence>
<reference evidence="4" key="2">
    <citation type="submission" date="2025-08" db="UniProtKB">
        <authorList>
            <consortium name="RefSeq"/>
        </authorList>
    </citation>
    <scope>IDENTIFICATION</scope>
    <source>
        <tissue evidence="4">Leaf</tissue>
    </source>
</reference>
<feature type="domain" description="VQ" evidence="2">
    <location>
        <begin position="99"/>
        <end position="119"/>
    </location>
</feature>
<dbReference type="KEGG" id="nta:107777975"/>
<dbReference type="STRING" id="4097.A0A1S3YMW9"/>
<dbReference type="PANTHER" id="PTHR33179">
    <property type="entry name" value="VQ MOTIF-CONTAINING PROTEIN"/>
    <property type="match status" value="1"/>
</dbReference>
<dbReference type="InterPro" id="IPR008889">
    <property type="entry name" value="VQ"/>
</dbReference>
<proteinExistence type="predicted"/>
<dbReference type="PaxDb" id="4097-A0A1S3YMW9"/>
<reference evidence="3" key="1">
    <citation type="journal article" date="2014" name="Nat. Commun.">
        <title>The tobacco genome sequence and its comparison with those of tomato and potato.</title>
        <authorList>
            <person name="Sierro N."/>
            <person name="Battey J.N."/>
            <person name="Ouadi S."/>
            <person name="Bakaher N."/>
            <person name="Bovet L."/>
            <person name="Willig A."/>
            <person name="Goepfert S."/>
            <person name="Peitsch M.C."/>
            <person name="Ivanov N.V."/>
        </authorList>
    </citation>
    <scope>NUCLEOTIDE SEQUENCE [LARGE SCALE GENOMIC DNA]</scope>
</reference>
<dbReference type="OrthoDB" id="780868at2759"/>
<keyword evidence="3" id="KW-1185">Reference proteome</keyword>
<dbReference type="RefSeq" id="XP_016453636.1">
    <property type="nucleotide sequence ID" value="XM_016598150.2"/>
</dbReference>
<feature type="compositionally biased region" description="Basic residues" evidence="1">
    <location>
        <begin position="87"/>
        <end position="96"/>
    </location>
</feature>
<dbReference type="Proteomes" id="UP000790787">
    <property type="component" value="Chromosome 24"/>
</dbReference>
<evidence type="ECO:0000259" key="2">
    <source>
        <dbReference type="Pfam" id="PF05678"/>
    </source>
</evidence>
<dbReference type="GO" id="GO:0005634">
    <property type="term" value="C:nucleus"/>
    <property type="evidence" value="ECO:0000318"/>
    <property type="project" value="GO_Central"/>
</dbReference>
<dbReference type="InterPro" id="IPR039609">
    <property type="entry name" value="VQ_15/22"/>
</dbReference>
<evidence type="ECO:0000256" key="1">
    <source>
        <dbReference type="SAM" id="MobiDB-lite"/>
    </source>
</evidence>
<dbReference type="Pfam" id="PF05678">
    <property type="entry name" value="VQ"/>
    <property type="match status" value="1"/>
</dbReference>
<accession>A0A1S3YMW9</accession>